<dbReference type="Pfam" id="PF07993">
    <property type="entry name" value="NAD_binding_4"/>
    <property type="match status" value="1"/>
</dbReference>
<keyword evidence="14" id="KW-1185">Reference proteome</keyword>
<keyword evidence="7 10" id="KW-0443">Lipid metabolism</keyword>
<keyword evidence="6 10" id="KW-1133">Transmembrane helix</keyword>
<evidence type="ECO:0000256" key="1">
    <source>
        <dbReference type="ARBA" id="ARBA00004141"/>
    </source>
</evidence>
<evidence type="ECO:0000256" key="10">
    <source>
        <dbReference type="RuleBase" id="RU363097"/>
    </source>
</evidence>
<dbReference type="Proteomes" id="UP000410492">
    <property type="component" value="Unassembled WGS sequence"/>
</dbReference>
<keyword evidence="8 10" id="KW-0472">Membrane</keyword>
<dbReference type="InterPro" id="IPR036291">
    <property type="entry name" value="NAD(P)-bd_dom_sf"/>
</dbReference>
<sequence length="493" mass="57305">MFTRKIPSIPEYFSGKDIFLTGGTGFVGKVLIEKLLRSCPDVRTIYVLVRSKRNKTLKQRREDIIKAELFDIIRKENPSNLDKVKCISGDVKKLKLGISEEDERLITSKVNIIYHVAASVRFDDPLREAIITNIRSTREIIQLALKCSKLEAFLHVSTAYCNVDNNFIEEKLYTSPVDWRDAIDLAESDMDLSVCTVKYMKPWPNTYTFTKRIAEHVTTELCKDKIPAIILRPSIIVHSEKEPMPGWIDNLNGPFALVVAGSIGVTSTFYARKDAFLDFVTVDNVIKGMLIATWDKALSKDKSDISIYNVCSELLWKMSLFHEYHRECMDTVAFEKTMWRFTIRIVQCWYRYYLDTLFHVALDAAIDQILKMQGMKPRLLQLVRKIFIAQQALEFFMRNDFEFNTENFDQLDSKLLEGDKKAFRQLGRPKKGDDRLPFAIIGMKGVKRFIFKEREMSAKETATRGRRFLIMKYAFNYILLVIVIYFILVTWIL</sequence>
<keyword evidence="4 10" id="KW-0812">Transmembrane</keyword>
<dbReference type="SUPFAM" id="SSF51735">
    <property type="entry name" value="NAD(P)-binding Rossmann-fold domains"/>
    <property type="match status" value="1"/>
</dbReference>
<dbReference type="CDD" id="cd05236">
    <property type="entry name" value="FAR-N_SDR_e"/>
    <property type="match status" value="1"/>
</dbReference>
<comment type="function">
    <text evidence="10">Catalyzes the reduction of fatty acyl-CoA to fatty alcohols.</text>
</comment>
<dbReference type="EC" id="1.2.1.84" evidence="10"/>
<dbReference type="InterPro" id="IPR033640">
    <property type="entry name" value="FAR_C"/>
</dbReference>
<dbReference type="InterPro" id="IPR013120">
    <property type="entry name" value="FAR_NAD-bd"/>
</dbReference>
<dbReference type="GO" id="GO:0035336">
    <property type="term" value="P:long-chain fatty-acyl-CoA metabolic process"/>
    <property type="evidence" value="ECO:0007669"/>
    <property type="project" value="TreeGrafter"/>
</dbReference>
<dbReference type="InterPro" id="IPR026055">
    <property type="entry name" value="FAR"/>
</dbReference>
<evidence type="ECO:0000256" key="2">
    <source>
        <dbReference type="ARBA" id="ARBA00005928"/>
    </source>
</evidence>
<evidence type="ECO:0000256" key="3">
    <source>
        <dbReference type="ARBA" id="ARBA00022516"/>
    </source>
</evidence>
<evidence type="ECO:0000313" key="13">
    <source>
        <dbReference type="EMBL" id="VEN34710.1"/>
    </source>
</evidence>
<dbReference type="OrthoDB" id="429813at2759"/>
<dbReference type="PANTHER" id="PTHR11011">
    <property type="entry name" value="MALE STERILITY PROTEIN 2-RELATED"/>
    <property type="match status" value="1"/>
</dbReference>
<dbReference type="Pfam" id="PF03015">
    <property type="entry name" value="Sterile"/>
    <property type="match status" value="1"/>
</dbReference>
<feature type="domain" description="Fatty acyl-CoA reductase C-terminal" evidence="11">
    <location>
        <begin position="359"/>
        <end position="453"/>
    </location>
</feature>
<evidence type="ECO:0000259" key="12">
    <source>
        <dbReference type="Pfam" id="PF07993"/>
    </source>
</evidence>
<evidence type="ECO:0000256" key="8">
    <source>
        <dbReference type="ARBA" id="ARBA00023136"/>
    </source>
</evidence>
<accession>A0A653BGJ6</accession>
<feature type="transmembrane region" description="Helical" evidence="10">
    <location>
        <begin position="474"/>
        <end position="492"/>
    </location>
</feature>
<comment type="catalytic activity">
    <reaction evidence="9 10">
        <text>a long-chain fatty acyl-CoA + 2 NADPH + 2 H(+) = a long-chain primary fatty alcohol + 2 NADP(+) + CoA</text>
        <dbReference type="Rhea" id="RHEA:52716"/>
        <dbReference type="ChEBI" id="CHEBI:15378"/>
        <dbReference type="ChEBI" id="CHEBI:57287"/>
        <dbReference type="ChEBI" id="CHEBI:57783"/>
        <dbReference type="ChEBI" id="CHEBI:58349"/>
        <dbReference type="ChEBI" id="CHEBI:77396"/>
        <dbReference type="ChEBI" id="CHEBI:83139"/>
        <dbReference type="EC" id="1.2.1.84"/>
    </reaction>
</comment>
<evidence type="ECO:0000256" key="7">
    <source>
        <dbReference type="ARBA" id="ARBA00023098"/>
    </source>
</evidence>
<name>A0A653BGJ6_CALMS</name>
<dbReference type="GO" id="GO:0080019">
    <property type="term" value="F:alcohol-forming very long-chain fatty acyl-CoA reductase activity"/>
    <property type="evidence" value="ECO:0007669"/>
    <property type="project" value="InterPro"/>
</dbReference>
<dbReference type="FunFam" id="3.40.50.720:FF:000143">
    <property type="entry name" value="Fatty acyl-CoA reductase"/>
    <property type="match status" value="1"/>
</dbReference>
<proteinExistence type="inferred from homology"/>
<dbReference type="GO" id="GO:0102965">
    <property type="term" value="F:alcohol-forming long-chain fatty acyl-CoA reductase activity"/>
    <property type="evidence" value="ECO:0007669"/>
    <property type="project" value="UniProtKB-EC"/>
</dbReference>
<evidence type="ECO:0000259" key="11">
    <source>
        <dbReference type="Pfam" id="PF03015"/>
    </source>
</evidence>
<keyword evidence="10" id="KW-0560">Oxidoreductase</keyword>
<keyword evidence="5 10" id="KW-0521">NADP</keyword>
<organism evidence="13 14">
    <name type="scientific">Callosobruchus maculatus</name>
    <name type="common">Southern cowpea weevil</name>
    <name type="synonym">Pulse bruchid</name>
    <dbReference type="NCBI Taxonomy" id="64391"/>
    <lineage>
        <taxon>Eukaryota</taxon>
        <taxon>Metazoa</taxon>
        <taxon>Ecdysozoa</taxon>
        <taxon>Arthropoda</taxon>
        <taxon>Hexapoda</taxon>
        <taxon>Insecta</taxon>
        <taxon>Pterygota</taxon>
        <taxon>Neoptera</taxon>
        <taxon>Endopterygota</taxon>
        <taxon>Coleoptera</taxon>
        <taxon>Polyphaga</taxon>
        <taxon>Cucujiformia</taxon>
        <taxon>Chrysomeloidea</taxon>
        <taxon>Chrysomelidae</taxon>
        <taxon>Bruchinae</taxon>
        <taxon>Bruchini</taxon>
        <taxon>Callosobruchus</taxon>
    </lineage>
</organism>
<dbReference type="AlphaFoldDB" id="A0A653BGJ6"/>
<dbReference type="PANTHER" id="PTHR11011:SF24">
    <property type="entry name" value="FATTY ACYL-COA REDUCTASE"/>
    <property type="match status" value="1"/>
</dbReference>
<protein>
    <recommendedName>
        <fullName evidence="10">Fatty acyl-CoA reductase</fullName>
        <ecNumber evidence="10">1.2.1.84</ecNumber>
    </recommendedName>
</protein>
<evidence type="ECO:0000313" key="14">
    <source>
        <dbReference type="Proteomes" id="UP000410492"/>
    </source>
</evidence>
<comment type="subcellular location">
    <subcellularLocation>
        <location evidence="1">Membrane</location>
        <topology evidence="1">Multi-pass membrane protein</topology>
    </subcellularLocation>
</comment>
<dbReference type="Gene3D" id="3.40.50.720">
    <property type="entry name" value="NAD(P)-binding Rossmann-like Domain"/>
    <property type="match status" value="1"/>
</dbReference>
<dbReference type="GO" id="GO:0005777">
    <property type="term" value="C:peroxisome"/>
    <property type="evidence" value="ECO:0007669"/>
    <property type="project" value="TreeGrafter"/>
</dbReference>
<evidence type="ECO:0000256" key="9">
    <source>
        <dbReference type="ARBA" id="ARBA00052530"/>
    </source>
</evidence>
<feature type="domain" description="Thioester reductase (TE)" evidence="12">
    <location>
        <begin position="20"/>
        <end position="288"/>
    </location>
</feature>
<evidence type="ECO:0000256" key="4">
    <source>
        <dbReference type="ARBA" id="ARBA00022692"/>
    </source>
</evidence>
<evidence type="ECO:0000256" key="5">
    <source>
        <dbReference type="ARBA" id="ARBA00022857"/>
    </source>
</evidence>
<evidence type="ECO:0000256" key="6">
    <source>
        <dbReference type="ARBA" id="ARBA00022989"/>
    </source>
</evidence>
<comment type="similarity">
    <text evidence="2 10">Belongs to the fatty acyl-CoA reductase family.</text>
</comment>
<dbReference type="EMBL" id="CAACVG010000937">
    <property type="protein sequence ID" value="VEN34710.1"/>
    <property type="molecule type" value="Genomic_DNA"/>
</dbReference>
<dbReference type="GO" id="GO:0016020">
    <property type="term" value="C:membrane"/>
    <property type="evidence" value="ECO:0007669"/>
    <property type="project" value="UniProtKB-SubCell"/>
</dbReference>
<gene>
    <name evidence="13" type="ORF">CALMAC_LOCUS817</name>
</gene>
<keyword evidence="3 10" id="KW-0444">Lipid biosynthesis</keyword>
<dbReference type="CDD" id="cd09071">
    <property type="entry name" value="FAR_C"/>
    <property type="match status" value="1"/>
</dbReference>
<reference evidence="13 14" key="1">
    <citation type="submission" date="2019-01" db="EMBL/GenBank/DDBJ databases">
        <authorList>
            <person name="Sayadi A."/>
        </authorList>
    </citation>
    <scope>NUCLEOTIDE SEQUENCE [LARGE SCALE GENOMIC DNA]</scope>
</reference>